<dbReference type="CDD" id="cd17923">
    <property type="entry name" value="DEXHc_Hrq1-like"/>
    <property type="match status" value="1"/>
</dbReference>
<evidence type="ECO:0000256" key="2">
    <source>
        <dbReference type="ARBA" id="ARBA00022840"/>
    </source>
</evidence>
<accession>A0A165HA13</accession>
<dbReference type="FunCoup" id="A0A165HA13">
    <property type="interactions" value="278"/>
</dbReference>
<keyword evidence="6" id="KW-0378">Hydrolase</keyword>
<evidence type="ECO:0000259" key="4">
    <source>
        <dbReference type="PROSITE" id="PS51192"/>
    </source>
</evidence>
<dbReference type="Gene3D" id="3.40.50.300">
    <property type="entry name" value="P-loop containing nucleotide triphosphate hydrolases"/>
    <property type="match status" value="2"/>
</dbReference>
<evidence type="ECO:0000256" key="1">
    <source>
        <dbReference type="ARBA" id="ARBA00022741"/>
    </source>
</evidence>
<dbReference type="Pfam" id="PF00271">
    <property type="entry name" value="Helicase_C"/>
    <property type="match status" value="1"/>
</dbReference>
<dbReference type="SMART" id="SM00490">
    <property type="entry name" value="HELICc"/>
    <property type="match status" value="1"/>
</dbReference>
<dbReference type="SMART" id="SM01075">
    <property type="entry name" value="CDT1"/>
    <property type="match status" value="1"/>
</dbReference>
<keyword evidence="1" id="KW-0547">Nucleotide-binding</keyword>
<dbReference type="CDD" id="cd18797">
    <property type="entry name" value="SF2_C_Hrq"/>
    <property type="match status" value="1"/>
</dbReference>
<dbReference type="GO" id="GO:0003676">
    <property type="term" value="F:nucleic acid binding"/>
    <property type="evidence" value="ECO:0007669"/>
    <property type="project" value="InterPro"/>
</dbReference>
<dbReference type="GO" id="GO:0036297">
    <property type="term" value="P:interstrand cross-link repair"/>
    <property type="evidence" value="ECO:0007669"/>
    <property type="project" value="TreeGrafter"/>
</dbReference>
<feature type="domain" description="Helicase C-terminal" evidence="5">
    <location>
        <begin position="552"/>
        <end position="706"/>
    </location>
</feature>
<dbReference type="Pfam" id="PF09369">
    <property type="entry name" value="MZB"/>
    <property type="match status" value="1"/>
</dbReference>
<dbReference type="STRING" id="1353952.A0A165HA13"/>
<dbReference type="OrthoDB" id="18781at2759"/>
<evidence type="ECO:0000256" key="3">
    <source>
        <dbReference type="SAM" id="MobiDB-lite"/>
    </source>
</evidence>
<dbReference type="PROSITE" id="PS51192">
    <property type="entry name" value="HELICASE_ATP_BIND_1"/>
    <property type="match status" value="1"/>
</dbReference>
<dbReference type="InterPro" id="IPR001650">
    <property type="entry name" value="Helicase_C-like"/>
</dbReference>
<dbReference type="GO" id="GO:0006289">
    <property type="term" value="P:nucleotide-excision repair"/>
    <property type="evidence" value="ECO:0007669"/>
    <property type="project" value="TreeGrafter"/>
</dbReference>
<dbReference type="InterPro" id="IPR027417">
    <property type="entry name" value="P-loop_NTPase"/>
</dbReference>
<evidence type="ECO:0000259" key="5">
    <source>
        <dbReference type="PROSITE" id="PS51194"/>
    </source>
</evidence>
<dbReference type="Pfam" id="PF08839">
    <property type="entry name" value="CDT1"/>
    <property type="match status" value="1"/>
</dbReference>
<proteinExistence type="predicted"/>
<dbReference type="InterPro" id="IPR014939">
    <property type="entry name" value="CDT1_Gemini-bd-like"/>
</dbReference>
<dbReference type="GO" id="GO:0043138">
    <property type="term" value="F:3'-5' DNA helicase activity"/>
    <property type="evidence" value="ECO:0007669"/>
    <property type="project" value="TreeGrafter"/>
</dbReference>
<dbReference type="SUPFAM" id="SSF46785">
    <property type="entry name" value="Winged helix' DNA-binding domain"/>
    <property type="match status" value="1"/>
</dbReference>
<name>A0A165HA13_9BASI</name>
<dbReference type="EMBL" id="KV423944">
    <property type="protein sequence ID" value="KZT59035.1"/>
    <property type="molecule type" value="Genomic_DNA"/>
</dbReference>
<feature type="domain" description="Helicase ATP-binding" evidence="4">
    <location>
        <begin position="330"/>
        <end position="513"/>
    </location>
</feature>
<dbReference type="InParanoid" id="A0A165HA13"/>
<dbReference type="InterPro" id="IPR014001">
    <property type="entry name" value="Helicase_ATP-bd"/>
</dbReference>
<keyword evidence="7" id="KW-1185">Reference proteome</keyword>
<dbReference type="PROSITE" id="PS51194">
    <property type="entry name" value="HELICASE_CTER"/>
    <property type="match status" value="1"/>
</dbReference>
<dbReference type="InterPro" id="IPR036390">
    <property type="entry name" value="WH_DNA-bd_sf"/>
</dbReference>
<dbReference type="Pfam" id="PF00270">
    <property type="entry name" value="DEAD"/>
    <property type="match status" value="1"/>
</dbReference>
<dbReference type="AlphaFoldDB" id="A0A165HA13"/>
<evidence type="ECO:0000313" key="7">
    <source>
        <dbReference type="Proteomes" id="UP000076842"/>
    </source>
</evidence>
<dbReference type="Pfam" id="PF22982">
    <property type="entry name" value="WHD_HRQ1"/>
    <property type="match status" value="1"/>
</dbReference>
<reference evidence="6 7" key="1">
    <citation type="journal article" date="2016" name="Mol. Biol. Evol.">
        <title>Comparative Genomics of Early-Diverging Mushroom-Forming Fungi Provides Insights into the Origins of Lignocellulose Decay Capabilities.</title>
        <authorList>
            <person name="Nagy L.G."/>
            <person name="Riley R."/>
            <person name="Tritt A."/>
            <person name="Adam C."/>
            <person name="Daum C."/>
            <person name="Floudas D."/>
            <person name="Sun H."/>
            <person name="Yadav J.S."/>
            <person name="Pangilinan J."/>
            <person name="Larsson K.H."/>
            <person name="Matsuura K."/>
            <person name="Barry K."/>
            <person name="Labutti K."/>
            <person name="Kuo R."/>
            <person name="Ohm R.A."/>
            <person name="Bhattacharya S.S."/>
            <person name="Shirouzu T."/>
            <person name="Yoshinaga Y."/>
            <person name="Martin F.M."/>
            <person name="Grigoriev I.V."/>
            <person name="Hibbett D.S."/>
        </authorList>
    </citation>
    <scope>NUCLEOTIDE SEQUENCE [LARGE SCALE GENOMIC DNA]</scope>
    <source>
        <strain evidence="6 7">HHB12733</strain>
    </source>
</reference>
<dbReference type="SMART" id="SM00487">
    <property type="entry name" value="DEXDc"/>
    <property type="match status" value="1"/>
</dbReference>
<keyword evidence="2" id="KW-0067">ATP-binding</keyword>
<dbReference type="PANTHER" id="PTHR47957:SF3">
    <property type="entry name" value="ATP-DEPENDENT HELICASE HRQ1"/>
    <property type="match status" value="1"/>
</dbReference>
<gene>
    <name evidence="6" type="ORF">CALCODRAFT_212032</name>
</gene>
<organism evidence="6 7">
    <name type="scientific">Calocera cornea HHB12733</name>
    <dbReference type="NCBI Taxonomy" id="1353952"/>
    <lineage>
        <taxon>Eukaryota</taxon>
        <taxon>Fungi</taxon>
        <taxon>Dikarya</taxon>
        <taxon>Basidiomycota</taxon>
        <taxon>Agaricomycotina</taxon>
        <taxon>Dacrymycetes</taxon>
        <taxon>Dacrymycetales</taxon>
        <taxon>Dacrymycetaceae</taxon>
        <taxon>Calocera</taxon>
    </lineage>
</organism>
<dbReference type="InterPro" id="IPR018973">
    <property type="entry name" value="MZB"/>
</dbReference>
<dbReference type="GO" id="GO:0005634">
    <property type="term" value="C:nucleus"/>
    <property type="evidence" value="ECO:0007669"/>
    <property type="project" value="TreeGrafter"/>
</dbReference>
<evidence type="ECO:0000313" key="6">
    <source>
        <dbReference type="EMBL" id="KZT59035.1"/>
    </source>
</evidence>
<protein>
    <submittedName>
        <fullName evidence="6">p-loop containing nucleoside triphosphate hydrolase protein</fullName>
    </submittedName>
</protein>
<dbReference type="InterPro" id="IPR055227">
    <property type="entry name" value="HRQ1_WHD"/>
</dbReference>
<dbReference type="GO" id="GO:0016787">
    <property type="term" value="F:hydrolase activity"/>
    <property type="evidence" value="ECO:0007669"/>
    <property type="project" value="UniProtKB-KW"/>
</dbReference>
<dbReference type="Proteomes" id="UP000076842">
    <property type="component" value="Unassembled WGS sequence"/>
</dbReference>
<feature type="region of interest" description="Disordered" evidence="3">
    <location>
        <begin position="230"/>
        <end position="263"/>
    </location>
</feature>
<dbReference type="InterPro" id="IPR011545">
    <property type="entry name" value="DEAD/DEAH_box_helicase_dom"/>
</dbReference>
<dbReference type="PANTHER" id="PTHR47957">
    <property type="entry name" value="ATP-DEPENDENT HELICASE HRQ1"/>
    <property type="match status" value="1"/>
</dbReference>
<sequence length="1081" mass="121003">MPERNGKRKVITDFLTSIEESGSAAKKARAAPRRKAPQVDAGPWPEYFKGLEKLFKSLNTVIAFCHARKHLAVTFDTIRSSVEGLIKQPLELARVAEIKAILPDLVRFAYVDAESIRVHHDREVAASSSSRKPGRKGSPDFFLAPTEDPSKTAHVLVLDFVETNKNTQKIKEAANKFSAPPALTQQQLMKLIEKRSQTFTRAVNELLSACTANGEDPVQLVKEAARAHVPVHPFKRKDSQESEDPEAGPSSGHSLPKVVPDPQHRLPIDTIISQLMEDEHYKGQIVKRREFEAKEAVWGKLNRTLSTAIKDALLSARKVEGFYSHQAAALNAIWEGKNVVVSTSTASGKSVIYQVPALCNLEEDRSATAIFIYPTKALAQDQLTALQQLLVRVQGLEGIRIAAYDGDTPKERRQDIRENASIIFTNFDTLHASILPNEDAWRRFLRNLKMVVVDELHYYSGLMGTQVSFVARRLRRLCAAVGNRRCGFVSCSATINDPKGHMTNIFGVEDVEVITDDGAPTGHKDFLLWNPPYLDEMDPTLGRSSSMQEACYLFRYLMKHGVRTILFCKIRRTCELVMKTMRQQLTAEGRQDILDRVSAYRGGYSVADRRRIEKEAFSGHLLGIIATNALELGVDIGTLDAVIMLGFPFGIASLRQQAGRAGRRSRDSLAVLVGDSLPIDQHYMLNPDEVFEKPTEPLIVDITNEGVLESHLQCAADELPIRLQDDEKYFGPSFQEVCKSRLVCDKDGWYTTHPSFKPRPTMMVSLRGAQEDKYTVIDVTTEHEQHGTARVLEELEFSRAIFETYEGGIFMHQGLTFLVREVDHDARIAKIARSDVNYFTKPRDFTDVDPSQTYRIREIKGSEQRSYFGRIMRKTVVFGFFKMRDNTILDTVDLDSPPFVRSSTGFWIDVPRSTLNLLVDKEINPAEAIHAACHAVLSILPVFVLAAPGDVGTECKAPQKEYMMKESQRKRPGRLIFYDGSAASGICAKVYDRSHDVLIKALQVLENCGCEDGCPACIRSISCREHNIVQNKIGAQLVLRGVLNLPIDEDSIVPQYNPYHITIVEAEPVGARGIPIEPDED</sequence>
<dbReference type="SUPFAM" id="SSF52540">
    <property type="entry name" value="P-loop containing nucleoside triphosphate hydrolases"/>
    <property type="match status" value="1"/>
</dbReference>
<dbReference type="GO" id="GO:0005524">
    <property type="term" value="F:ATP binding"/>
    <property type="evidence" value="ECO:0007669"/>
    <property type="project" value="UniProtKB-KW"/>
</dbReference>